<dbReference type="EMBL" id="CP006996">
    <property type="protein sequence ID" value="AHD23549.1"/>
    <property type="molecule type" value="Genomic_DNA"/>
</dbReference>
<dbReference type="HOGENOM" id="CLU_3275859_0_0_11"/>
<proteinExistence type="predicted"/>
<dbReference type="SUPFAM" id="SSF48498">
    <property type="entry name" value="Tetracyclin repressor-like, C-terminal domain"/>
    <property type="match status" value="1"/>
</dbReference>
<dbReference type="KEGG" id="rpy:Y013_00330"/>
<dbReference type="AlphaFoldDB" id="V9XNB6"/>
<dbReference type="PATRIC" id="fig|1435356.3.peg.60"/>
<evidence type="ECO:0000313" key="2">
    <source>
        <dbReference type="Proteomes" id="UP000018781"/>
    </source>
</evidence>
<accession>V9XNB6</accession>
<protein>
    <submittedName>
        <fullName evidence="1">Uncharacterized protein</fullName>
    </submittedName>
</protein>
<gene>
    <name evidence="1" type="ORF">Y013_00330</name>
</gene>
<organism evidence="1 2">
    <name type="scientific">Rhodococcus pyridinivorans SB3094</name>
    <dbReference type="NCBI Taxonomy" id="1435356"/>
    <lineage>
        <taxon>Bacteria</taxon>
        <taxon>Bacillati</taxon>
        <taxon>Actinomycetota</taxon>
        <taxon>Actinomycetes</taxon>
        <taxon>Mycobacteriales</taxon>
        <taxon>Nocardiaceae</taxon>
        <taxon>Rhodococcus</taxon>
    </lineage>
</organism>
<name>V9XNB6_9NOCA</name>
<evidence type="ECO:0000313" key="1">
    <source>
        <dbReference type="EMBL" id="AHD23549.1"/>
    </source>
</evidence>
<dbReference type="Proteomes" id="UP000018781">
    <property type="component" value="Chromosome"/>
</dbReference>
<sequence length="41" mass="3994">MASLVIAALEGALVAAPAQRSPAPLDAVVAELEVLLAPVVG</sequence>
<reference evidence="1 2" key="1">
    <citation type="journal article" date="2014" name="Genome Announc.">
        <title>Complete Genome of Rhodococcus pyridinivorans SB3094, a Methyl-Ethyl-Ketone-Degrading Bacterium Used for Bioaugmentation.</title>
        <authorList>
            <person name="Dueholm M.S."/>
            <person name="Albertsen M."/>
            <person name="D'Imperio S."/>
            <person name="Tale V.P."/>
            <person name="Lewis D."/>
            <person name="Nielsen P.H."/>
            <person name="Nielsen J.L."/>
        </authorList>
    </citation>
    <scope>NUCLEOTIDE SEQUENCE [LARGE SCALE GENOMIC DNA]</scope>
    <source>
        <strain evidence="1 2">SB3094</strain>
    </source>
</reference>
<dbReference type="InterPro" id="IPR036271">
    <property type="entry name" value="Tet_transcr_reg_TetR-rel_C_sf"/>
</dbReference>